<keyword evidence="3 10" id="KW-0812">Transmembrane</keyword>
<evidence type="ECO:0000256" key="8">
    <source>
        <dbReference type="ARBA" id="ARBA00023157"/>
    </source>
</evidence>
<reference evidence="12 13" key="1">
    <citation type="journal article" date="2017" name="Front. Microbiol.">
        <title>Labilibaculum manganireducens gen. nov., sp. nov. and Labilibaculum filiforme sp. nov., Novel Bacteroidetes Isolated from Subsurface Sediments of the Baltic Sea.</title>
        <authorList>
            <person name="Vandieken V."/>
            <person name="Marshall I.P."/>
            <person name="Niemann H."/>
            <person name="Engelen B."/>
            <person name="Cypionka H."/>
        </authorList>
    </citation>
    <scope>NUCLEOTIDE SEQUENCE [LARGE SCALE GENOMIC DNA]</scope>
    <source>
        <strain evidence="12 13">59.10-2M</strain>
    </source>
</reference>
<evidence type="ECO:0000256" key="4">
    <source>
        <dbReference type="ARBA" id="ARBA00022719"/>
    </source>
</evidence>
<dbReference type="InterPro" id="IPR036249">
    <property type="entry name" value="Thioredoxin-like_sf"/>
</dbReference>
<dbReference type="CDD" id="cd12921">
    <property type="entry name" value="VKOR_4"/>
    <property type="match status" value="1"/>
</dbReference>
<dbReference type="GO" id="GO:0016491">
    <property type="term" value="F:oxidoreductase activity"/>
    <property type="evidence" value="ECO:0007669"/>
    <property type="project" value="UniProtKB-KW"/>
</dbReference>
<protein>
    <recommendedName>
        <fullName evidence="11">Peptidase C39 domain-containing protein</fullName>
    </recommendedName>
</protein>
<evidence type="ECO:0000256" key="7">
    <source>
        <dbReference type="ARBA" id="ARBA00023136"/>
    </source>
</evidence>
<comment type="subcellular location">
    <subcellularLocation>
        <location evidence="1">Membrane</location>
        <topology evidence="1">Multi-pass membrane protein</topology>
    </subcellularLocation>
</comment>
<evidence type="ECO:0000259" key="11">
    <source>
        <dbReference type="PROSITE" id="PS50990"/>
    </source>
</evidence>
<dbReference type="InterPro" id="IPR005074">
    <property type="entry name" value="Peptidase_C39"/>
</dbReference>
<dbReference type="GO" id="GO:0048038">
    <property type="term" value="F:quinone binding"/>
    <property type="evidence" value="ECO:0007669"/>
    <property type="project" value="UniProtKB-KW"/>
</dbReference>
<comment type="caution">
    <text evidence="12">The sequence shown here is derived from an EMBL/GenBank/DDBJ whole genome shotgun (WGS) entry which is preliminary data.</text>
</comment>
<feature type="transmembrane region" description="Helical" evidence="10">
    <location>
        <begin position="315"/>
        <end position="339"/>
    </location>
</feature>
<accession>A0A2N3HSY3</accession>
<feature type="transmembrane region" description="Helical" evidence="10">
    <location>
        <begin position="229"/>
        <end position="254"/>
    </location>
</feature>
<name>A0A2N3HSY3_9BACT</name>
<feature type="transmembrane region" description="Helical" evidence="10">
    <location>
        <begin position="172"/>
        <end position="190"/>
    </location>
</feature>
<keyword evidence="5 10" id="KW-1133">Transmembrane helix</keyword>
<keyword evidence="6" id="KW-0560">Oxidoreductase</keyword>
<dbReference type="AlphaFoldDB" id="A0A2N3HSY3"/>
<dbReference type="Gene3D" id="3.90.70.10">
    <property type="entry name" value="Cysteine proteinases"/>
    <property type="match status" value="1"/>
</dbReference>
<keyword evidence="13" id="KW-1185">Reference proteome</keyword>
<feature type="domain" description="Peptidase C39" evidence="11">
    <location>
        <begin position="1"/>
        <end position="122"/>
    </location>
</feature>
<evidence type="ECO:0000313" key="12">
    <source>
        <dbReference type="EMBL" id="PKQ61168.1"/>
    </source>
</evidence>
<evidence type="ECO:0000256" key="3">
    <source>
        <dbReference type="ARBA" id="ARBA00022692"/>
    </source>
</evidence>
<sequence length="535" mass="61456">MFKMYSPEVDVVIRLLRLLKIKVNSKTIEDSLENHPEWPSLLSISDSLNMWKVKNAAVHISREEIGSISPPFLTYVNDKGHPVIVASVNDKKVEFYANGKNRTESIEKNNFLSVWTGVCLLVETTVSSGEEGYKQIKLRNLVQVLLPIIFLVVLFTASFYSINQKMANLDLLLSNVVYLQYFVLVIGVVISSELMKYEFRTHNYFWDKVCSAFGNGNCKSVITSKASKLFGILNWSEIGWTYFLGGIVTLVFVGNSIKNALIAVLFINVLALPYVIFSICYQAFIVKKWCVLCLLIQSLLVIGGINALINYQSFFLFNFSSLFFVKILGAYLSSLLLWLSLKPFVIHLNEANSIKLELRRFKYNPDIFQSLLIKQKQIEEPGEDVGILLGNKNATNTLIKVCNPYCQPCSQSHPKIEKLLSKNIDLKIRIIYTTPNRKENPAFLPTFHIMVLMSQCKTDRGKFKILKDWYQISDLSYDRFAQKYPLKEELLNVDVGVDIMDEWCINTQIQYTPTYFFNGYQLPFIYDIDNLHYIM</sequence>
<evidence type="ECO:0000256" key="2">
    <source>
        <dbReference type="ARBA" id="ARBA00006214"/>
    </source>
</evidence>
<keyword evidence="7 10" id="KW-0472">Membrane</keyword>
<dbReference type="InterPro" id="IPR012932">
    <property type="entry name" value="VKOR"/>
</dbReference>
<evidence type="ECO:0000256" key="5">
    <source>
        <dbReference type="ARBA" id="ARBA00022989"/>
    </source>
</evidence>
<dbReference type="EMBL" id="MVDE01000049">
    <property type="protein sequence ID" value="PKQ61168.1"/>
    <property type="molecule type" value="Genomic_DNA"/>
</dbReference>
<evidence type="ECO:0000256" key="6">
    <source>
        <dbReference type="ARBA" id="ARBA00023002"/>
    </source>
</evidence>
<dbReference type="GO" id="GO:0006508">
    <property type="term" value="P:proteolysis"/>
    <property type="evidence" value="ECO:0007669"/>
    <property type="project" value="InterPro"/>
</dbReference>
<gene>
    <name evidence="12" type="ORF">BZG01_19925</name>
</gene>
<evidence type="ECO:0000256" key="10">
    <source>
        <dbReference type="SAM" id="Phobius"/>
    </source>
</evidence>
<dbReference type="Gene3D" id="3.40.30.10">
    <property type="entry name" value="Glutaredoxin"/>
    <property type="match status" value="1"/>
</dbReference>
<feature type="transmembrane region" description="Helical" evidence="10">
    <location>
        <begin position="141"/>
        <end position="160"/>
    </location>
</feature>
<proteinExistence type="inferred from homology"/>
<dbReference type="GO" id="GO:0008233">
    <property type="term" value="F:peptidase activity"/>
    <property type="evidence" value="ECO:0007669"/>
    <property type="project" value="InterPro"/>
</dbReference>
<dbReference type="Proteomes" id="UP000233618">
    <property type="component" value="Unassembled WGS sequence"/>
</dbReference>
<comment type="similarity">
    <text evidence="2">Belongs to the VKOR family.</text>
</comment>
<dbReference type="Pfam" id="PF03412">
    <property type="entry name" value="Peptidase_C39"/>
    <property type="match status" value="1"/>
</dbReference>
<organism evidence="12 13">
    <name type="scientific">Labilibaculum manganireducens</name>
    <dbReference type="NCBI Taxonomy" id="1940525"/>
    <lineage>
        <taxon>Bacteria</taxon>
        <taxon>Pseudomonadati</taxon>
        <taxon>Bacteroidota</taxon>
        <taxon>Bacteroidia</taxon>
        <taxon>Marinilabiliales</taxon>
        <taxon>Marinifilaceae</taxon>
        <taxon>Labilibaculum</taxon>
    </lineage>
</organism>
<dbReference type="GO" id="GO:0005524">
    <property type="term" value="F:ATP binding"/>
    <property type="evidence" value="ECO:0007669"/>
    <property type="project" value="InterPro"/>
</dbReference>
<dbReference type="InterPro" id="IPR038354">
    <property type="entry name" value="VKOR_sf"/>
</dbReference>
<feature type="transmembrane region" description="Helical" evidence="10">
    <location>
        <begin position="260"/>
        <end position="277"/>
    </location>
</feature>
<dbReference type="SUPFAM" id="SSF52833">
    <property type="entry name" value="Thioredoxin-like"/>
    <property type="match status" value="1"/>
</dbReference>
<evidence type="ECO:0000313" key="13">
    <source>
        <dbReference type="Proteomes" id="UP000233618"/>
    </source>
</evidence>
<dbReference type="PROSITE" id="PS50990">
    <property type="entry name" value="PEPTIDASE_C39"/>
    <property type="match status" value="1"/>
</dbReference>
<feature type="transmembrane region" description="Helical" evidence="10">
    <location>
        <begin position="289"/>
        <end position="309"/>
    </location>
</feature>
<keyword evidence="8" id="KW-1015">Disulfide bond</keyword>
<dbReference type="GO" id="GO:0016020">
    <property type="term" value="C:membrane"/>
    <property type="evidence" value="ECO:0007669"/>
    <property type="project" value="UniProtKB-SubCell"/>
</dbReference>
<evidence type="ECO:0000256" key="1">
    <source>
        <dbReference type="ARBA" id="ARBA00004141"/>
    </source>
</evidence>
<keyword evidence="4" id="KW-0874">Quinone</keyword>
<dbReference type="Gene3D" id="1.20.1440.130">
    <property type="entry name" value="VKOR domain"/>
    <property type="match status" value="1"/>
</dbReference>
<keyword evidence="9" id="KW-0676">Redox-active center</keyword>
<evidence type="ECO:0000256" key="9">
    <source>
        <dbReference type="ARBA" id="ARBA00023284"/>
    </source>
</evidence>
<dbReference type="Pfam" id="PF07884">
    <property type="entry name" value="VKOR"/>
    <property type="match status" value="1"/>
</dbReference>